<dbReference type="Pfam" id="PF00226">
    <property type="entry name" value="DnaJ"/>
    <property type="match status" value="1"/>
</dbReference>
<dbReference type="PROSITE" id="PS50076">
    <property type="entry name" value="DNAJ_2"/>
    <property type="match status" value="1"/>
</dbReference>
<keyword evidence="5" id="KW-1185">Reference proteome</keyword>
<proteinExistence type="predicted"/>
<dbReference type="PROSITE" id="PS50088">
    <property type="entry name" value="ANK_REPEAT"/>
    <property type="match status" value="1"/>
</dbReference>
<dbReference type="SMART" id="SM00271">
    <property type="entry name" value="DnaJ"/>
    <property type="match status" value="1"/>
</dbReference>
<dbReference type="PANTHER" id="PTHR43948">
    <property type="entry name" value="DNAJ HOMOLOG SUBFAMILY B"/>
    <property type="match status" value="1"/>
</dbReference>
<dbReference type="GO" id="GO:0044183">
    <property type="term" value="F:protein folding chaperone"/>
    <property type="evidence" value="ECO:0007669"/>
    <property type="project" value="TreeGrafter"/>
</dbReference>
<dbReference type="GeneID" id="20674019"/>
<evidence type="ECO:0000313" key="5">
    <source>
        <dbReference type="Proteomes" id="UP000030671"/>
    </source>
</evidence>
<dbReference type="GO" id="GO:0005634">
    <property type="term" value="C:nucleus"/>
    <property type="evidence" value="ECO:0007669"/>
    <property type="project" value="TreeGrafter"/>
</dbReference>
<dbReference type="SUPFAM" id="SSF48403">
    <property type="entry name" value="Ankyrin repeat"/>
    <property type="match status" value="1"/>
</dbReference>
<dbReference type="PANTHER" id="PTHR43948:SF10">
    <property type="entry name" value="MRJ, ISOFORM E"/>
    <property type="match status" value="1"/>
</dbReference>
<dbReference type="InterPro" id="IPR002110">
    <property type="entry name" value="Ankyrin_rpt"/>
</dbReference>
<organism evidence="4 5">
    <name type="scientific">Heterobasidion irregulare (strain TC 32-1)</name>
    <dbReference type="NCBI Taxonomy" id="747525"/>
    <lineage>
        <taxon>Eukaryota</taxon>
        <taxon>Fungi</taxon>
        <taxon>Dikarya</taxon>
        <taxon>Basidiomycota</taxon>
        <taxon>Agaricomycotina</taxon>
        <taxon>Agaricomycetes</taxon>
        <taxon>Russulales</taxon>
        <taxon>Bondarzewiaceae</taxon>
        <taxon>Heterobasidion</taxon>
        <taxon>Heterobasidion annosum species complex</taxon>
    </lineage>
</organism>
<dbReference type="RefSeq" id="XP_009542859.1">
    <property type="nucleotide sequence ID" value="XM_009544564.1"/>
</dbReference>
<feature type="compositionally biased region" description="Basic and acidic residues" evidence="2">
    <location>
        <begin position="161"/>
        <end position="204"/>
    </location>
</feature>
<dbReference type="Proteomes" id="UP000030671">
    <property type="component" value="Unassembled WGS sequence"/>
</dbReference>
<dbReference type="eggNOG" id="KOG0713">
    <property type="taxonomic scope" value="Eukaryota"/>
</dbReference>
<gene>
    <name evidence="4" type="ORF">HETIRDRAFT_425079</name>
</gene>
<name>W4KLZ3_HETIT</name>
<feature type="domain" description="J" evidence="3">
    <location>
        <begin position="10"/>
        <end position="79"/>
    </location>
</feature>
<reference evidence="4 5" key="1">
    <citation type="journal article" date="2012" name="New Phytol.">
        <title>Insight into trade-off between wood decay and parasitism from the genome of a fungal forest pathogen.</title>
        <authorList>
            <person name="Olson A."/>
            <person name="Aerts A."/>
            <person name="Asiegbu F."/>
            <person name="Belbahri L."/>
            <person name="Bouzid O."/>
            <person name="Broberg A."/>
            <person name="Canback B."/>
            <person name="Coutinho P.M."/>
            <person name="Cullen D."/>
            <person name="Dalman K."/>
            <person name="Deflorio G."/>
            <person name="van Diepen L.T."/>
            <person name="Dunand C."/>
            <person name="Duplessis S."/>
            <person name="Durling M."/>
            <person name="Gonthier P."/>
            <person name="Grimwood J."/>
            <person name="Fossdal C.G."/>
            <person name="Hansson D."/>
            <person name="Henrissat B."/>
            <person name="Hietala A."/>
            <person name="Himmelstrand K."/>
            <person name="Hoffmeister D."/>
            <person name="Hogberg N."/>
            <person name="James T.Y."/>
            <person name="Karlsson M."/>
            <person name="Kohler A."/>
            <person name="Kues U."/>
            <person name="Lee Y.H."/>
            <person name="Lin Y.C."/>
            <person name="Lind M."/>
            <person name="Lindquist E."/>
            <person name="Lombard V."/>
            <person name="Lucas S."/>
            <person name="Lunden K."/>
            <person name="Morin E."/>
            <person name="Murat C."/>
            <person name="Park J."/>
            <person name="Raffaello T."/>
            <person name="Rouze P."/>
            <person name="Salamov A."/>
            <person name="Schmutz J."/>
            <person name="Solheim H."/>
            <person name="Stahlberg J."/>
            <person name="Velez H."/>
            <person name="de Vries R.P."/>
            <person name="Wiebenga A."/>
            <person name="Woodward S."/>
            <person name="Yakovlev I."/>
            <person name="Garbelotto M."/>
            <person name="Martin F."/>
            <person name="Grigoriev I.V."/>
            <person name="Stenlid J."/>
        </authorList>
    </citation>
    <scope>NUCLEOTIDE SEQUENCE [LARGE SCALE GENOMIC DNA]</scope>
    <source>
        <strain evidence="4 5">TC 32-1</strain>
    </source>
</reference>
<sequence length="533" mass="59685">MVQRHLTVSEAYDALGLEQGAPLEAIKSKYKQLALRTHPDKNPGNEEATAQFQRVSEAYDVLSKHGHHPVPSTRYTSHPFAGYGAHDFEFYCSEDEDGYDYEGAEYDSYEDDLEGLAFYMFLFEELMKDRGRAHRTQRGYVRQRDNSGLSTEHIRYMREQQEAAEARRAKEAAERKAALEKQRLEEKRQAEQRQRVKASEKKAAAEAFRSSAERTARARQQKVQDLRSAVFSAARQGDNEKVKKGVWEDEVDAAGGEVRIGCESFVKSMPADKSETLLHIATRRGDAELVEWLDTHNADPEERDSHGFTAFHMALQAGDIRILKYFFEAYPPKDSDHKPIYDPPSSMSLLRLALDSKLPEAVWMVLDNKLSTSDEIEVCFDWIFSPAGQKAFALVEDNSRQNDEGITEEIINLLMSFGGLDRPLRAPASPSPPSLSKAERVSGAAEPSSAFSDNSRPSSDRPRAFYSGRGRGKRGQQPGVTPSPPRSPQESRQNAPFQDKAVVDFGARGRGRSRGWGRGRGRGRGVAPHASAI</sequence>
<dbReference type="AlphaFoldDB" id="W4KLZ3"/>
<protein>
    <recommendedName>
        <fullName evidence="3">J domain-containing protein</fullName>
    </recommendedName>
</protein>
<evidence type="ECO:0000259" key="3">
    <source>
        <dbReference type="PROSITE" id="PS50076"/>
    </source>
</evidence>
<dbReference type="InterPro" id="IPR036770">
    <property type="entry name" value="Ankyrin_rpt-contain_sf"/>
</dbReference>
<dbReference type="InterPro" id="IPR001623">
    <property type="entry name" value="DnaJ_domain"/>
</dbReference>
<dbReference type="PRINTS" id="PR00625">
    <property type="entry name" value="JDOMAIN"/>
</dbReference>
<keyword evidence="1" id="KW-0040">ANK repeat</keyword>
<dbReference type="GO" id="GO:0051082">
    <property type="term" value="F:unfolded protein binding"/>
    <property type="evidence" value="ECO:0007669"/>
    <property type="project" value="TreeGrafter"/>
</dbReference>
<evidence type="ECO:0000256" key="2">
    <source>
        <dbReference type="SAM" id="MobiDB-lite"/>
    </source>
</evidence>
<dbReference type="PROSITE" id="PS50297">
    <property type="entry name" value="ANK_REP_REGION"/>
    <property type="match status" value="1"/>
</dbReference>
<evidence type="ECO:0000313" key="4">
    <source>
        <dbReference type="EMBL" id="ETW86081.1"/>
    </source>
</evidence>
<accession>W4KLZ3</accession>
<feature type="compositionally biased region" description="Basic residues" evidence="2">
    <location>
        <begin position="509"/>
        <end position="523"/>
    </location>
</feature>
<dbReference type="Pfam" id="PF12796">
    <property type="entry name" value="Ank_2"/>
    <property type="match status" value="1"/>
</dbReference>
<dbReference type="HOGENOM" id="CLU_037538_0_0_1"/>
<dbReference type="STRING" id="747525.W4KLZ3"/>
<dbReference type="GO" id="GO:0005737">
    <property type="term" value="C:cytoplasm"/>
    <property type="evidence" value="ECO:0007669"/>
    <property type="project" value="TreeGrafter"/>
</dbReference>
<dbReference type="KEGG" id="hir:HETIRDRAFT_425079"/>
<dbReference type="Gene3D" id="1.25.40.20">
    <property type="entry name" value="Ankyrin repeat-containing domain"/>
    <property type="match status" value="1"/>
</dbReference>
<dbReference type="SUPFAM" id="SSF46565">
    <property type="entry name" value="Chaperone J-domain"/>
    <property type="match status" value="1"/>
</dbReference>
<feature type="region of interest" description="Disordered" evidence="2">
    <location>
        <begin position="161"/>
        <end position="219"/>
    </location>
</feature>
<dbReference type="InParanoid" id="W4KLZ3"/>
<dbReference type="OrthoDB" id="442087at2759"/>
<dbReference type="Gene3D" id="1.10.287.110">
    <property type="entry name" value="DnaJ domain"/>
    <property type="match status" value="1"/>
</dbReference>
<dbReference type="EMBL" id="KI925455">
    <property type="protein sequence ID" value="ETW86081.1"/>
    <property type="molecule type" value="Genomic_DNA"/>
</dbReference>
<dbReference type="GO" id="GO:0051087">
    <property type="term" value="F:protein-folding chaperone binding"/>
    <property type="evidence" value="ECO:0007669"/>
    <property type="project" value="TreeGrafter"/>
</dbReference>
<feature type="region of interest" description="Disordered" evidence="2">
    <location>
        <begin position="424"/>
        <end position="533"/>
    </location>
</feature>
<dbReference type="CDD" id="cd06257">
    <property type="entry name" value="DnaJ"/>
    <property type="match status" value="1"/>
</dbReference>
<dbReference type="SMART" id="SM00248">
    <property type="entry name" value="ANK"/>
    <property type="match status" value="2"/>
</dbReference>
<evidence type="ECO:0000256" key="1">
    <source>
        <dbReference type="PROSITE-ProRule" id="PRU00023"/>
    </source>
</evidence>
<dbReference type="InterPro" id="IPR036869">
    <property type="entry name" value="J_dom_sf"/>
</dbReference>
<feature type="repeat" description="ANK" evidence="1">
    <location>
        <begin position="273"/>
        <end position="305"/>
    </location>
</feature>